<dbReference type="PANTHER" id="PTHR39201">
    <property type="entry name" value="EXPORTED PROTEIN-RELATED"/>
    <property type="match status" value="1"/>
</dbReference>
<dbReference type="EMBL" id="QROP01000026">
    <property type="protein sequence ID" value="RHL36431.1"/>
    <property type="molecule type" value="Genomic_DNA"/>
</dbReference>
<evidence type="ECO:0000313" key="3">
    <source>
        <dbReference type="EMBL" id="RHL36431.1"/>
    </source>
</evidence>
<dbReference type="Proteomes" id="UP000283672">
    <property type="component" value="Unassembled WGS sequence"/>
</dbReference>
<feature type="domain" description="Flavodoxin-like" evidence="2">
    <location>
        <begin position="58"/>
        <end position="193"/>
    </location>
</feature>
<keyword evidence="1" id="KW-0732">Signal</keyword>
<dbReference type="Pfam" id="PF12682">
    <property type="entry name" value="Flavodoxin_4"/>
    <property type="match status" value="1"/>
</dbReference>
<dbReference type="InterPro" id="IPR008254">
    <property type="entry name" value="Flavodoxin/NO_synth"/>
</dbReference>
<proteinExistence type="predicted"/>
<comment type="caution">
    <text evidence="3">The sequence shown here is derived from an EMBL/GenBank/DDBJ whole genome shotgun (WGS) entry which is preliminary data.</text>
</comment>
<dbReference type="InterPro" id="IPR029039">
    <property type="entry name" value="Flavoprotein-like_sf"/>
</dbReference>
<dbReference type="SUPFAM" id="SSF52218">
    <property type="entry name" value="Flavoproteins"/>
    <property type="match status" value="1"/>
</dbReference>
<dbReference type="PANTHER" id="PTHR39201:SF1">
    <property type="entry name" value="FLAVODOXIN-LIKE DOMAIN-CONTAINING PROTEIN"/>
    <property type="match status" value="1"/>
</dbReference>
<dbReference type="AlphaFoldDB" id="A0AA92VA42"/>
<accession>A0AA92VA42</accession>
<feature type="signal peptide" evidence="1">
    <location>
        <begin position="1"/>
        <end position="24"/>
    </location>
</feature>
<evidence type="ECO:0000259" key="2">
    <source>
        <dbReference type="Pfam" id="PF12682"/>
    </source>
</evidence>
<organism evidence="3 4">
    <name type="scientific">Segatella copri</name>
    <dbReference type="NCBI Taxonomy" id="165179"/>
    <lineage>
        <taxon>Bacteria</taxon>
        <taxon>Pseudomonadati</taxon>
        <taxon>Bacteroidota</taxon>
        <taxon>Bacteroidia</taxon>
        <taxon>Bacteroidales</taxon>
        <taxon>Prevotellaceae</taxon>
        <taxon>Segatella</taxon>
    </lineage>
</organism>
<dbReference type="GO" id="GO:0010181">
    <property type="term" value="F:FMN binding"/>
    <property type="evidence" value="ECO:0007669"/>
    <property type="project" value="InterPro"/>
</dbReference>
<reference evidence="3 4" key="1">
    <citation type="submission" date="2018-08" db="EMBL/GenBank/DDBJ databases">
        <title>A genome reference for cultivated species of the human gut microbiota.</title>
        <authorList>
            <person name="Zou Y."/>
            <person name="Xue W."/>
            <person name="Luo G."/>
        </authorList>
    </citation>
    <scope>NUCLEOTIDE SEQUENCE [LARGE SCALE GENOMIC DNA]</scope>
    <source>
        <strain evidence="3 4">AF38-11</strain>
    </source>
</reference>
<dbReference type="Gene3D" id="3.40.50.360">
    <property type="match status" value="1"/>
</dbReference>
<protein>
    <submittedName>
        <fullName evidence="3">Flavodoxin</fullName>
    </submittedName>
</protein>
<sequence length="207" mass="23055">MGKKKVFSMIATLLIGIIPFTSCAQNNKGKEQNMDNKKKLVVYFSRTGENYAVGNIKKGNTHIIADMIAEESKCDTFQIVPAVAYPDDYNKCIDVAKKEQESKARPTIKGDVKIENYDIIFIGYPNWWGDMPMPVYTFIEKHNWQGKTIIPFCTHEGSGLGSTDSKLKAACQGATMLKGLAVQGFVAQNQQSKAKENVSAWLKGLKY</sequence>
<feature type="chain" id="PRO_5041677008" evidence="1">
    <location>
        <begin position="25"/>
        <end position="207"/>
    </location>
</feature>
<evidence type="ECO:0000256" key="1">
    <source>
        <dbReference type="SAM" id="SignalP"/>
    </source>
</evidence>
<name>A0AA92VA42_9BACT</name>
<gene>
    <name evidence="3" type="ORF">DW026_10330</name>
</gene>
<dbReference type="RefSeq" id="WP_118416605.1">
    <property type="nucleotide sequence ID" value="NZ_QROP01000026.1"/>
</dbReference>
<evidence type="ECO:0000313" key="4">
    <source>
        <dbReference type="Proteomes" id="UP000283672"/>
    </source>
</evidence>